<reference evidence="5" key="1">
    <citation type="submission" date="2012-02" db="EMBL/GenBank/DDBJ databases">
        <title>Complete sequence of plasmid 1 of Natrinema pellirubrum DSM 15624.</title>
        <authorList>
            <person name="Lucas S."/>
            <person name="Han J."/>
            <person name="Lapidus A."/>
            <person name="Cheng J.-F."/>
            <person name="Goodwin L."/>
            <person name="Pitluck S."/>
            <person name="Peters L."/>
            <person name="Teshima H."/>
            <person name="Detter J.C."/>
            <person name="Han C."/>
            <person name="Tapia R."/>
            <person name="Land M."/>
            <person name="Hauser L."/>
            <person name="Kyrpides N."/>
            <person name="Ivanova N."/>
            <person name="Pagani I."/>
            <person name="Sproer C."/>
            <person name="Anderson I."/>
            <person name="Woyke T."/>
        </authorList>
    </citation>
    <scope>NUCLEOTIDE SEQUENCE [LARGE SCALE GENOMIC DNA]</scope>
    <source>
        <strain evidence="5">DSM 15624 / JCM 10476 / NCIMB 786</strain>
        <plasmid evidence="5">pNATPE01</plasmid>
    </source>
</reference>
<reference evidence="4 6" key="3">
    <citation type="journal article" date="2014" name="PLoS Genet.">
        <title>Phylogenetically driven sequencing of extremely halophilic archaea reveals strategies for static and dynamic osmo-response.</title>
        <authorList>
            <person name="Becker E.A."/>
            <person name="Seitzer P.M."/>
            <person name="Tritt A."/>
            <person name="Larsen D."/>
            <person name="Krusor M."/>
            <person name="Yao A.I."/>
            <person name="Wu D."/>
            <person name="Madern D."/>
            <person name="Eisen J.A."/>
            <person name="Darling A.E."/>
            <person name="Facciotti M.T."/>
        </authorList>
    </citation>
    <scope>NUCLEOTIDE SEQUENCE [LARGE SCALE GENOMIC DNA]</scope>
    <source>
        <strain evidence="4 6">DSM 15624</strain>
    </source>
</reference>
<dbReference type="EMBL" id="AOIE01000097">
    <property type="protein sequence ID" value="ELY71982.1"/>
    <property type="molecule type" value="Genomic_DNA"/>
</dbReference>
<reference evidence="3" key="2">
    <citation type="submission" date="2012-02" db="EMBL/GenBank/DDBJ databases">
        <title>Complete sequence of plasmid 1 of Natrinema pellirubrum DSM 15624.</title>
        <authorList>
            <consortium name="US DOE Joint Genome Institute"/>
            <person name="Lucas S."/>
            <person name="Han J."/>
            <person name="Lapidus A."/>
            <person name="Cheng J.-F."/>
            <person name="Goodwin L."/>
            <person name="Pitluck S."/>
            <person name="Peters L."/>
            <person name="Teshima H."/>
            <person name="Detter J.C."/>
            <person name="Han C."/>
            <person name="Tapia R."/>
            <person name="Land M."/>
            <person name="Hauser L."/>
            <person name="Kyrpides N."/>
            <person name="Ivanova N."/>
            <person name="Pagani I."/>
            <person name="Sproer C."/>
            <person name="Anderson I."/>
            <person name="Woyke T."/>
        </authorList>
    </citation>
    <scope>NUCLEOTIDE SEQUENCE</scope>
    <source>
        <strain evidence="3">DSM 15624</strain>
        <plasmid evidence="3">pNATPE01</plasmid>
    </source>
</reference>
<dbReference type="Proteomes" id="UP000010843">
    <property type="component" value="Plasmid pNATPE01"/>
</dbReference>
<geneLocation type="plasmid" evidence="3 5">
    <name>pNATPE01</name>
</geneLocation>
<dbReference type="EMBL" id="CP003373">
    <property type="protein sequence ID" value="AGB33760.1"/>
    <property type="molecule type" value="Genomic_DNA"/>
</dbReference>
<evidence type="ECO:0000256" key="1">
    <source>
        <dbReference type="SAM" id="MobiDB-lite"/>
    </source>
</evidence>
<dbReference type="eggNOG" id="arCOG06319">
    <property type="taxonomic scope" value="Archaea"/>
</dbReference>
<proteinExistence type="predicted"/>
<feature type="domain" description="DUF7845" evidence="2">
    <location>
        <begin position="7"/>
        <end position="351"/>
    </location>
</feature>
<gene>
    <name evidence="3" type="ordered locus">Natpe_4032</name>
    <name evidence="4" type="ORF">C488_15707</name>
</gene>
<keyword evidence="3" id="KW-0614">Plasmid</keyword>
<dbReference type="GeneID" id="14336497"/>
<feature type="region of interest" description="Disordered" evidence="1">
    <location>
        <begin position="498"/>
        <end position="518"/>
    </location>
</feature>
<evidence type="ECO:0000313" key="6">
    <source>
        <dbReference type="Proteomes" id="UP000011593"/>
    </source>
</evidence>
<dbReference type="OrthoDB" id="316855at2157"/>
<name>L0JQG0_NATP1</name>
<dbReference type="HOGENOM" id="CLU_027321_0_0_2"/>
<dbReference type="Proteomes" id="UP000011593">
    <property type="component" value="Unassembled WGS sequence"/>
</dbReference>
<keyword evidence="6" id="KW-1185">Reference proteome</keyword>
<dbReference type="InterPro" id="IPR057167">
    <property type="entry name" value="DUF7845"/>
</dbReference>
<evidence type="ECO:0000259" key="2">
    <source>
        <dbReference type="Pfam" id="PF25227"/>
    </source>
</evidence>
<dbReference type="Pfam" id="PF25227">
    <property type="entry name" value="DUF7845"/>
    <property type="match status" value="1"/>
</dbReference>
<dbReference type="AlphaFoldDB" id="L0JQG0"/>
<evidence type="ECO:0000313" key="3">
    <source>
        <dbReference type="EMBL" id="AGB33760.1"/>
    </source>
</evidence>
<feature type="compositionally biased region" description="Basic and acidic residues" evidence="1">
    <location>
        <begin position="503"/>
        <end position="516"/>
    </location>
</feature>
<evidence type="ECO:0000313" key="5">
    <source>
        <dbReference type="Proteomes" id="UP000010843"/>
    </source>
</evidence>
<dbReference type="RefSeq" id="WP_006182489.1">
    <property type="nucleotide sequence ID" value="NC_019967.1"/>
</dbReference>
<protein>
    <recommendedName>
        <fullName evidence="2">DUF7845 domain-containing protein</fullName>
    </recommendedName>
</protein>
<sequence length="579" mass="67154">MSAQKFLRFQCHEFDGHFHLVRDGLKPYYQPTNVRKNHDWSADGKPTGTFEAGGETWRVCLDYDDQPIVPWRDPQYRLETAYLYRIYFVCEDSTYDDERADRSQRVKGGTITFRPRWPDMKRQEKADDDGDGEWNCPITDVDGYMDLGVPYVDAQVQGSNIDFDRYPQLLAEAAAAFGIPRRYFHEFHRTSNVTDAAVYVRPMRSESGPIYAADGPIARMHSLLESDRSGYRKHVEDNRERPGDYVTTVVDDGRAGKVIWSHEIGKEAKHYYMKDPDNYDPDEFGWYPRLEIGYQTSVTDSTVYWDRDDDELDRHDLRRELEELLVNVLDWGGFDVTGGGQYQKDAYFKPDDRERRSLKLVDCPLPEIESDYAAQTMLKRVRSAEEQFRRSIGSTAMQVADDAQGVETDAFERFVRNYDVGIDERLDDCRALLKPRYVAADREDAKNLAREAYTVVCDRHGSAYGFHMRVELADGSVVRFRDLNQRWAGADWDRDAHRRKRERQLEEQADADGRDIDPEEIDIEAAWDQFADRDEWVTYSTLKVIVSSVTDEVDQALEALQEHGEIVTEQGRGFGLARR</sequence>
<evidence type="ECO:0000313" key="4">
    <source>
        <dbReference type="EMBL" id="ELY71982.1"/>
    </source>
</evidence>
<dbReference type="PATRIC" id="fig|797303.5.peg.3118"/>
<accession>L0JQG0</accession>
<dbReference type="KEGG" id="npe:Natpe_4032"/>
<organism evidence="3 5">
    <name type="scientific">Natrinema pellirubrum (strain DSM 15624 / CIP 106293 / JCM 10476 / NCIMB 786 / 157)</name>
    <dbReference type="NCBI Taxonomy" id="797303"/>
    <lineage>
        <taxon>Archaea</taxon>
        <taxon>Methanobacteriati</taxon>
        <taxon>Methanobacteriota</taxon>
        <taxon>Stenosarchaea group</taxon>
        <taxon>Halobacteria</taxon>
        <taxon>Halobacteriales</taxon>
        <taxon>Natrialbaceae</taxon>
        <taxon>Natrinema</taxon>
    </lineage>
</organism>